<keyword evidence="4 6" id="KW-1133">Transmembrane helix</keyword>
<keyword evidence="5 6" id="KW-0472">Membrane</keyword>
<evidence type="ECO:0000256" key="3">
    <source>
        <dbReference type="ARBA" id="ARBA00022692"/>
    </source>
</evidence>
<feature type="domain" description="GtrA/DPMS transmembrane" evidence="7">
    <location>
        <begin position="29"/>
        <end position="139"/>
    </location>
</feature>
<protein>
    <recommendedName>
        <fullName evidence="7">GtrA/DPMS transmembrane domain-containing protein</fullName>
    </recommendedName>
</protein>
<dbReference type="PANTHER" id="PTHR38459">
    <property type="entry name" value="PROPHAGE BACTOPRENOL-LINKED GLUCOSE TRANSLOCASE HOMOLOG"/>
    <property type="match status" value="1"/>
</dbReference>
<evidence type="ECO:0000256" key="4">
    <source>
        <dbReference type="ARBA" id="ARBA00022989"/>
    </source>
</evidence>
<dbReference type="Pfam" id="PF04138">
    <property type="entry name" value="GtrA_DPMS_TM"/>
    <property type="match status" value="1"/>
</dbReference>
<dbReference type="GO" id="GO:0005886">
    <property type="term" value="C:plasma membrane"/>
    <property type="evidence" value="ECO:0007669"/>
    <property type="project" value="TreeGrafter"/>
</dbReference>
<dbReference type="EMBL" id="BEXB01000060">
    <property type="protein sequence ID" value="GAY78752.1"/>
    <property type="molecule type" value="Genomic_DNA"/>
</dbReference>
<evidence type="ECO:0000313" key="9">
    <source>
        <dbReference type="Proteomes" id="UP000319716"/>
    </source>
</evidence>
<feature type="transmembrane region" description="Helical" evidence="6">
    <location>
        <begin position="52"/>
        <end position="72"/>
    </location>
</feature>
<comment type="similarity">
    <text evidence="2">Belongs to the GtrA family.</text>
</comment>
<dbReference type="RefSeq" id="WP_262393524.1">
    <property type="nucleotide sequence ID" value="NZ_BEXB01000060.1"/>
</dbReference>
<feature type="transmembrane region" description="Helical" evidence="6">
    <location>
        <begin position="26"/>
        <end position="46"/>
    </location>
</feature>
<gene>
    <name evidence="8" type="ORF">NBRC111894_4306</name>
</gene>
<sequence>MGSKSEQYERDEMRAGHSHWRWLKQAILFGFVGVSNTAVDFIVFYLLTHFVLIDYVIAQIVSYGAGMLNSYLWNSKVTFAESMHSRVRAIKFVVLNAAVLAITLAAMHSMLFLPLYLNKVISTLIGLSVNFILSKRWVFKS</sequence>
<feature type="transmembrane region" description="Helical" evidence="6">
    <location>
        <begin position="116"/>
        <end position="133"/>
    </location>
</feature>
<evidence type="ECO:0000256" key="5">
    <source>
        <dbReference type="ARBA" id="ARBA00023136"/>
    </source>
</evidence>
<reference evidence="8 9" key="1">
    <citation type="submission" date="2017-11" db="EMBL/GenBank/DDBJ databases">
        <title>Draft Genome Sequence of Sporolactobacillus inulinus NBRC 111894 Isolated from Koso, a Japanese Sugar-Vegetable Fermented Beverage.</title>
        <authorList>
            <person name="Chiou T.Y."/>
            <person name="Oshima K."/>
            <person name="Suda W."/>
            <person name="Hattori M."/>
            <person name="Takahashi T."/>
        </authorList>
    </citation>
    <scope>NUCLEOTIDE SEQUENCE [LARGE SCALE GENOMIC DNA]</scope>
    <source>
        <strain evidence="8 9">NBRC111894</strain>
    </source>
</reference>
<dbReference type="AlphaFoldDB" id="A0A4Y1ZHT7"/>
<feature type="transmembrane region" description="Helical" evidence="6">
    <location>
        <begin position="92"/>
        <end position="110"/>
    </location>
</feature>
<evidence type="ECO:0000313" key="8">
    <source>
        <dbReference type="EMBL" id="GAY78752.1"/>
    </source>
</evidence>
<dbReference type="PANTHER" id="PTHR38459:SF1">
    <property type="entry name" value="PROPHAGE BACTOPRENOL-LINKED GLUCOSE TRANSLOCASE HOMOLOG"/>
    <property type="match status" value="1"/>
</dbReference>
<evidence type="ECO:0000256" key="2">
    <source>
        <dbReference type="ARBA" id="ARBA00009399"/>
    </source>
</evidence>
<comment type="subcellular location">
    <subcellularLocation>
        <location evidence="1">Membrane</location>
        <topology evidence="1">Multi-pass membrane protein</topology>
    </subcellularLocation>
</comment>
<evidence type="ECO:0000256" key="1">
    <source>
        <dbReference type="ARBA" id="ARBA00004141"/>
    </source>
</evidence>
<proteinExistence type="inferred from homology"/>
<accession>A0A4Y1ZHT7</accession>
<dbReference type="InterPro" id="IPR051401">
    <property type="entry name" value="GtrA_CellWall_Glycosyl"/>
</dbReference>
<dbReference type="Proteomes" id="UP000319716">
    <property type="component" value="Unassembled WGS sequence"/>
</dbReference>
<dbReference type="GO" id="GO:0000271">
    <property type="term" value="P:polysaccharide biosynthetic process"/>
    <property type="evidence" value="ECO:0007669"/>
    <property type="project" value="InterPro"/>
</dbReference>
<dbReference type="InterPro" id="IPR007267">
    <property type="entry name" value="GtrA_DPMS_TM"/>
</dbReference>
<comment type="caution">
    <text evidence="8">The sequence shown here is derived from an EMBL/GenBank/DDBJ whole genome shotgun (WGS) entry which is preliminary data.</text>
</comment>
<organism evidence="8 9">
    <name type="scientific">Sporolactobacillus inulinus</name>
    <dbReference type="NCBI Taxonomy" id="2078"/>
    <lineage>
        <taxon>Bacteria</taxon>
        <taxon>Bacillati</taxon>
        <taxon>Bacillota</taxon>
        <taxon>Bacilli</taxon>
        <taxon>Bacillales</taxon>
        <taxon>Sporolactobacillaceae</taxon>
        <taxon>Sporolactobacillus</taxon>
    </lineage>
</organism>
<evidence type="ECO:0000256" key="6">
    <source>
        <dbReference type="SAM" id="Phobius"/>
    </source>
</evidence>
<keyword evidence="3 6" id="KW-0812">Transmembrane</keyword>
<evidence type="ECO:0000259" key="7">
    <source>
        <dbReference type="Pfam" id="PF04138"/>
    </source>
</evidence>
<name>A0A4Y1ZHT7_9BACL</name>